<sequence length="91" mass="10034">MIETGPIARFFSGAGRIPWQCPEPVQIPIRLHGKAGKFPLGTVPDQGGIFLLTKRNGCAMLLKRRHLARRSDRDRGVSDGKSPCKPDKNLV</sequence>
<gene>
    <name evidence="2" type="ORF">SAMN04488025_11345</name>
</gene>
<dbReference type="AlphaFoldDB" id="A0A1I2NI84"/>
<organism evidence="2 3">
    <name type="scientific">Planifilum fulgidum</name>
    <dbReference type="NCBI Taxonomy" id="201973"/>
    <lineage>
        <taxon>Bacteria</taxon>
        <taxon>Bacillati</taxon>
        <taxon>Bacillota</taxon>
        <taxon>Bacilli</taxon>
        <taxon>Bacillales</taxon>
        <taxon>Thermoactinomycetaceae</taxon>
        <taxon>Planifilum</taxon>
    </lineage>
</organism>
<reference evidence="2 3" key="1">
    <citation type="submission" date="2016-10" db="EMBL/GenBank/DDBJ databases">
        <authorList>
            <person name="de Groot N.N."/>
        </authorList>
    </citation>
    <scope>NUCLEOTIDE SEQUENCE [LARGE SCALE GENOMIC DNA]</scope>
    <source>
        <strain evidence="2 3">DSM 44945</strain>
    </source>
</reference>
<evidence type="ECO:0000256" key="1">
    <source>
        <dbReference type="SAM" id="MobiDB-lite"/>
    </source>
</evidence>
<feature type="region of interest" description="Disordered" evidence="1">
    <location>
        <begin position="68"/>
        <end position="91"/>
    </location>
</feature>
<name>A0A1I2NI84_9BACL</name>
<evidence type="ECO:0000313" key="3">
    <source>
        <dbReference type="Proteomes" id="UP000198661"/>
    </source>
</evidence>
<dbReference type="STRING" id="201973.SAMN04488025_11345"/>
<evidence type="ECO:0000313" key="2">
    <source>
        <dbReference type="EMBL" id="SFG03624.1"/>
    </source>
</evidence>
<dbReference type="Proteomes" id="UP000198661">
    <property type="component" value="Unassembled WGS sequence"/>
</dbReference>
<protein>
    <submittedName>
        <fullName evidence="2">Uncharacterized protein</fullName>
    </submittedName>
</protein>
<proteinExistence type="predicted"/>
<accession>A0A1I2NI84</accession>
<dbReference type="EMBL" id="FOOK01000013">
    <property type="protein sequence ID" value="SFG03624.1"/>
    <property type="molecule type" value="Genomic_DNA"/>
</dbReference>
<feature type="compositionally biased region" description="Basic and acidic residues" evidence="1">
    <location>
        <begin position="69"/>
        <end position="91"/>
    </location>
</feature>
<keyword evidence="3" id="KW-1185">Reference proteome</keyword>